<dbReference type="GO" id="GO:0009253">
    <property type="term" value="P:peptidoglycan catabolic process"/>
    <property type="evidence" value="ECO:0007669"/>
    <property type="project" value="InterPro"/>
</dbReference>
<comment type="caution">
    <text evidence="4">The sequence shown here is derived from an EMBL/GenBank/DDBJ whole genome shotgun (WGS) entry which is preliminary data.</text>
</comment>
<reference evidence="4 5" key="1">
    <citation type="journal article" date="2011" name="J. Bacteriol.">
        <title>Complete genome sequence of Algoriphagus sp. PR1, bacterial prey of a colony-forming choanoflagellate.</title>
        <authorList>
            <person name="Alegado R.A."/>
            <person name="Ferriera S."/>
            <person name="Nusbaum C."/>
            <person name="Young S.K."/>
            <person name="Zeng Q."/>
            <person name="Imamovic A."/>
            <person name="Fairclough S.R."/>
            <person name="King N."/>
        </authorList>
    </citation>
    <scope>NUCLEOTIDE SEQUENCE [LARGE SCALE GENOMIC DNA]</scope>
    <source>
        <strain evidence="4 5">PR1</strain>
    </source>
</reference>
<dbReference type="InterPro" id="IPR017853">
    <property type="entry name" value="GH"/>
</dbReference>
<dbReference type="PROSITE" id="PS51904">
    <property type="entry name" value="GLYCOSYL_HYDROL_F25_2"/>
    <property type="match status" value="1"/>
</dbReference>
<keyword evidence="3" id="KW-0326">Glycosidase</keyword>
<dbReference type="eggNOG" id="COG3757">
    <property type="taxonomic scope" value="Bacteria"/>
</dbReference>
<dbReference type="OrthoDB" id="9798192at2"/>
<evidence type="ECO:0000256" key="2">
    <source>
        <dbReference type="ARBA" id="ARBA00022801"/>
    </source>
</evidence>
<dbReference type="GO" id="GO:0016052">
    <property type="term" value="P:carbohydrate catabolic process"/>
    <property type="evidence" value="ECO:0007669"/>
    <property type="project" value="TreeGrafter"/>
</dbReference>
<organism evidence="4 5">
    <name type="scientific">Algoriphagus machipongonensis</name>
    <dbReference type="NCBI Taxonomy" id="388413"/>
    <lineage>
        <taxon>Bacteria</taxon>
        <taxon>Pseudomonadati</taxon>
        <taxon>Bacteroidota</taxon>
        <taxon>Cytophagia</taxon>
        <taxon>Cytophagales</taxon>
        <taxon>Cyclobacteriaceae</taxon>
        <taxon>Algoriphagus</taxon>
    </lineage>
</organism>
<evidence type="ECO:0000313" key="5">
    <source>
        <dbReference type="Proteomes" id="UP000003919"/>
    </source>
</evidence>
<evidence type="ECO:0000256" key="3">
    <source>
        <dbReference type="ARBA" id="ARBA00023295"/>
    </source>
</evidence>
<dbReference type="CDD" id="cd06524">
    <property type="entry name" value="GH25_YegX-like"/>
    <property type="match status" value="1"/>
</dbReference>
<keyword evidence="5" id="KW-1185">Reference proteome</keyword>
<protein>
    <submittedName>
        <fullName evidence="4">Glycosyl hydrolase, family 25</fullName>
    </submittedName>
</protein>
<comment type="similarity">
    <text evidence="1">Belongs to the glycosyl hydrolase 25 family.</text>
</comment>
<sequence>MKKLPNPIFCMVISCIIFSCSEKSESEDTITKPEPNAVTEAPKAKAPKTILGIDVSHFQGDVNWQEIKDANIIFVYDKATEGATFTDPKYAKNKVGAHEYDLAHGSYHFYTTDSDPIKQAEFFTNTIDYGIGDMPPVLDLEKGGIKGTVDPKKFQEEVLKWLNYVEQKLGVKPVIYTNHTFGDKYLTSTKFEEYQLWIAEYGVETPKVPKIWDNKGWLIWQRSERGAIEGAISQVDHDLYNPKKSFEVVKK</sequence>
<dbReference type="PANTHER" id="PTHR34135">
    <property type="entry name" value="LYSOZYME"/>
    <property type="match status" value="1"/>
</dbReference>
<dbReference type="InterPro" id="IPR002053">
    <property type="entry name" value="Glyco_hydro_25"/>
</dbReference>
<dbReference type="STRING" id="388413.ALPR1_10690"/>
<dbReference type="Proteomes" id="UP000003919">
    <property type="component" value="Chromosome"/>
</dbReference>
<dbReference type="InterPro" id="IPR018077">
    <property type="entry name" value="Glyco_hydro_fam25_subgr"/>
</dbReference>
<proteinExistence type="inferred from homology"/>
<dbReference type="PANTHER" id="PTHR34135:SF2">
    <property type="entry name" value="LYSOZYME"/>
    <property type="match status" value="1"/>
</dbReference>
<evidence type="ECO:0000313" key="4">
    <source>
        <dbReference type="EMBL" id="EAZ82677.1"/>
    </source>
</evidence>
<dbReference type="Pfam" id="PF01183">
    <property type="entry name" value="Glyco_hydro_25"/>
    <property type="match status" value="1"/>
</dbReference>
<dbReference type="PROSITE" id="PS51257">
    <property type="entry name" value="PROKAR_LIPOPROTEIN"/>
    <property type="match status" value="1"/>
</dbReference>
<dbReference type="SUPFAM" id="SSF51445">
    <property type="entry name" value="(Trans)glycosidases"/>
    <property type="match status" value="1"/>
</dbReference>
<keyword evidence="2 4" id="KW-0378">Hydrolase</keyword>
<dbReference type="AlphaFoldDB" id="A3HS59"/>
<dbReference type="SMART" id="SM00641">
    <property type="entry name" value="Glyco_25"/>
    <property type="match status" value="1"/>
</dbReference>
<gene>
    <name evidence="4" type="ORF">ALPR1_10690</name>
</gene>
<dbReference type="EMBL" id="CM001023">
    <property type="protein sequence ID" value="EAZ82677.1"/>
    <property type="molecule type" value="Genomic_DNA"/>
</dbReference>
<dbReference type="EMBL" id="AAXU02000001">
    <property type="protein sequence ID" value="EAZ82677.1"/>
    <property type="molecule type" value="Genomic_DNA"/>
</dbReference>
<dbReference type="HOGENOM" id="CLU_044973_6_0_10"/>
<evidence type="ECO:0000256" key="1">
    <source>
        <dbReference type="ARBA" id="ARBA00010646"/>
    </source>
</evidence>
<name>A3HS59_9BACT</name>
<dbReference type="Gene3D" id="3.20.20.80">
    <property type="entry name" value="Glycosidases"/>
    <property type="match status" value="1"/>
</dbReference>
<accession>A3HS59</accession>
<dbReference type="GO" id="GO:0016998">
    <property type="term" value="P:cell wall macromolecule catabolic process"/>
    <property type="evidence" value="ECO:0007669"/>
    <property type="project" value="InterPro"/>
</dbReference>
<dbReference type="RefSeq" id="WP_008200424.1">
    <property type="nucleotide sequence ID" value="NZ_CM001023.1"/>
</dbReference>
<dbReference type="GO" id="GO:0003796">
    <property type="term" value="F:lysozyme activity"/>
    <property type="evidence" value="ECO:0007669"/>
    <property type="project" value="InterPro"/>
</dbReference>